<dbReference type="EMBL" id="JAHRIN010078005">
    <property type="protein sequence ID" value="MEQ2218995.1"/>
    <property type="molecule type" value="Genomic_DNA"/>
</dbReference>
<dbReference type="Proteomes" id="UP001434883">
    <property type="component" value="Unassembled WGS sequence"/>
</dbReference>
<name>A0ABV0SEM4_9TELE</name>
<accession>A0ABV0SEM4</accession>
<keyword evidence="2" id="KW-1185">Reference proteome</keyword>
<reference evidence="1 2" key="1">
    <citation type="submission" date="2021-06" db="EMBL/GenBank/DDBJ databases">
        <authorList>
            <person name="Palmer J.M."/>
        </authorList>
    </citation>
    <scope>NUCLEOTIDE SEQUENCE [LARGE SCALE GENOMIC DNA]</scope>
    <source>
        <strain evidence="1 2">XC_2019</strain>
        <tissue evidence="1">Muscle</tissue>
    </source>
</reference>
<evidence type="ECO:0000313" key="2">
    <source>
        <dbReference type="Proteomes" id="UP001434883"/>
    </source>
</evidence>
<protein>
    <submittedName>
        <fullName evidence="1">Uncharacterized protein</fullName>
    </submittedName>
</protein>
<comment type="caution">
    <text evidence="1">The sequence shown here is derived from an EMBL/GenBank/DDBJ whole genome shotgun (WGS) entry which is preliminary data.</text>
</comment>
<proteinExistence type="predicted"/>
<feature type="non-terminal residue" evidence="1">
    <location>
        <position position="1"/>
    </location>
</feature>
<organism evidence="1 2">
    <name type="scientific">Xenoophorus captivus</name>
    <dbReference type="NCBI Taxonomy" id="1517983"/>
    <lineage>
        <taxon>Eukaryota</taxon>
        <taxon>Metazoa</taxon>
        <taxon>Chordata</taxon>
        <taxon>Craniata</taxon>
        <taxon>Vertebrata</taxon>
        <taxon>Euteleostomi</taxon>
        <taxon>Actinopterygii</taxon>
        <taxon>Neopterygii</taxon>
        <taxon>Teleostei</taxon>
        <taxon>Neoteleostei</taxon>
        <taxon>Acanthomorphata</taxon>
        <taxon>Ovalentaria</taxon>
        <taxon>Atherinomorphae</taxon>
        <taxon>Cyprinodontiformes</taxon>
        <taxon>Goodeidae</taxon>
        <taxon>Xenoophorus</taxon>
    </lineage>
</organism>
<sequence>QGDSVCRSGQHHRTILMTELHLERCLIRSPLKAFKPKLRPRQVKRPHLEMSAAVGGFINGHDSFPDCGQQLFEDKSAGASHNCRFRGSPARCVREVKPYVVARGEMRAMGGQNLCKSLEVAVL</sequence>
<gene>
    <name evidence="1" type="ORF">XENOCAPTIV_011083</name>
</gene>
<evidence type="ECO:0000313" key="1">
    <source>
        <dbReference type="EMBL" id="MEQ2218995.1"/>
    </source>
</evidence>